<evidence type="ECO:0000256" key="1">
    <source>
        <dbReference type="ARBA" id="ARBA00001947"/>
    </source>
</evidence>
<evidence type="ECO:0000256" key="2">
    <source>
        <dbReference type="ARBA" id="ARBA00022670"/>
    </source>
</evidence>
<dbReference type="Pfam" id="PF01435">
    <property type="entry name" value="Peptidase_M48"/>
    <property type="match status" value="2"/>
</dbReference>
<comment type="caution">
    <text evidence="9">The sequence shown here is derived from an EMBL/GenBank/DDBJ whole genome shotgun (WGS) entry which is preliminary data.</text>
</comment>
<dbReference type="InterPro" id="IPR051156">
    <property type="entry name" value="Mito/Outer_Membr_Metalloprot"/>
</dbReference>
<name>M6YMJ4_9LEPT</name>
<evidence type="ECO:0000256" key="6">
    <source>
        <dbReference type="ARBA" id="ARBA00023049"/>
    </source>
</evidence>
<dbReference type="Gene3D" id="3.30.2010.10">
    <property type="entry name" value="Metalloproteases ('zincins'), catalytic domain"/>
    <property type="match status" value="1"/>
</dbReference>
<dbReference type="CDD" id="cd07324">
    <property type="entry name" value="M48C_Oma1-like"/>
    <property type="match status" value="1"/>
</dbReference>
<keyword evidence="6" id="KW-0482">Metalloprotease</keyword>
<dbReference type="SUPFAM" id="SSF48452">
    <property type="entry name" value="TPR-like"/>
    <property type="match status" value="1"/>
</dbReference>
<dbReference type="GO" id="GO:0051603">
    <property type="term" value="P:proteolysis involved in protein catabolic process"/>
    <property type="evidence" value="ECO:0007669"/>
    <property type="project" value="TreeGrafter"/>
</dbReference>
<keyword evidence="5" id="KW-0862">Zinc</keyword>
<comment type="cofactor">
    <cofactor evidence="1">
        <name>Zn(2+)</name>
        <dbReference type="ChEBI" id="CHEBI:29105"/>
    </cofactor>
</comment>
<dbReference type="AlphaFoldDB" id="M6YMJ4"/>
<protein>
    <submittedName>
        <fullName evidence="9">Peptidase, M48 domain protein</fullName>
    </submittedName>
</protein>
<evidence type="ECO:0000256" key="7">
    <source>
        <dbReference type="SAM" id="Phobius"/>
    </source>
</evidence>
<gene>
    <name evidence="9" type="ORF">LEP1GSC024_3564</name>
</gene>
<dbReference type="InterPro" id="IPR011990">
    <property type="entry name" value="TPR-like_helical_dom_sf"/>
</dbReference>
<keyword evidence="7" id="KW-0812">Transmembrane</keyword>
<feature type="domain" description="Peptidase M48" evidence="8">
    <location>
        <begin position="83"/>
        <end position="174"/>
    </location>
</feature>
<dbReference type="GO" id="GO:0016020">
    <property type="term" value="C:membrane"/>
    <property type="evidence" value="ECO:0007669"/>
    <property type="project" value="TreeGrafter"/>
</dbReference>
<keyword evidence="2" id="KW-0645">Protease</keyword>
<evidence type="ECO:0000313" key="9">
    <source>
        <dbReference type="EMBL" id="EMO87523.1"/>
    </source>
</evidence>
<accession>M6YMJ4</accession>
<reference evidence="9 10" key="1">
    <citation type="submission" date="2013-01" db="EMBL/GenBank/DDBJ databases">
        <authorList>
            <person name="Harkins D.M."/>
            <person name="Durkin A.S."/>
            <person name="Brinkac L.M."/>
            <person name="Haft D.H."/>
            <person name="Selengut J.D."/>
            <person name="Sanka R."/>
            <person name="DePew J."/>
            <person name="Purushe J."/>
            <person name="Whelen A.C."/>
            <person name="Vinetz J.M."/>
            <person name="Sutton G.G."/>
            <person name="Nierman W.C."/>
            <person name="Fouts D.E."/>
        </authorList>
    </citation>
    <scope>NUCLEOTIDE SEQUENCE [LARGE SCALE GENOMIC DNA]</scope>
    <source>
        <strain evidence="9 10">2001034031</strain>
    </source>
</reference>
<feature type="domain" description="Peptidase M48" evidence="8">
    <location>
        <begin position="193"/>
        <end position="270"/>
    </location>
</feature>
<evidence type="ECO:0000256" key="3">
    <source>
        <dbReference type="ARBA" id="ARBA00022723"/>
    </source>
</evidence>
<dbReference type="GO" id="GO:0046872">
    <property type="term" value="F:metal ion binding"/>
    <property type="evidence" value="ECO:0007669"/>
    <property type="project" value="UniProtKB-KW"/>
</dbReference>
<dbReference type="Proteomes" id="UP000012138">
    <property type="component" value="Unassembled WGS sequence"/>
</dbReference>
<sequence length="676" mass="76861">MIILYCLNRYFSKGFNKMQKFFKFILFAGTLSIYFPINAQKNNTIDFDAELYAQIVRQSVYQYGTILKSRKVLKDHNHWKKPIDAAFRKLADSSGNPTFPIVYNLIQDNSFNAFAMAGGQFCINSGTLDILDQVIANSEPDAKDKLNFYRERYIAGVLSHELSHYYNKHTFNSVKKFYQLKGNPTGEIILENIKFSQDQEVDADQTGFQLLNKAGYGGEYMIRTLELMSDIDNQYKEYIAKKKLDKTSPESMTSLYFTSHPSPNDRLSRFSSDKQELYSLLATLEKTFDDIQFGKNLDLAKSNLEKALSKFPGNTHLEKSYAICLHKLWMSTASNEDLKVKPVIDMPSFRDSMLFPGGLRKRAVMRTTPGNQTAYTKAKEAYQKVIIKTEDPYFISNYAVFLSYSTEENDMNVAKSLAGSTVRAENSIPLANNLGVVLYWTDDEEKAMEIFRSVANMVDKRVQSFSEKSKSNPDIQAYLQGIGNSIHQKIQLDPDYVYENFTPILNYALLESYKEKTPKTKQLALYYLENYDSSSGWAKYLANLQGINLPEPSQNIKQNVFKVGGIGPGDKLEDLLKLWGQPDKIQIDKSSGSEFYIYSNKETSFLLNIGSVLQVNAYGDNSPGIDKGVTIGSDRGIAEKVFGKQFQKSGSYFGYSQNGNTFVKYRKNKVDQIILQ</sequence>
<organism evidence="9 10">
    <name type="scientific">Leptospira noguchii str. 2001034031</name>
    <dbReference type="NCBI Taxonomy" id="1193053"/>
    <lineage>
        <taxon>Bacteria</taxon>
        <taxon>Pseudomonadati</taxon>
        <taxon>Spirochaetota</taxon>
        <taxon>Spirochaetia</taxon>
        <taxon>Leptospirales</taxon>
        <taxon>Leptospiraceae</taxon>
        <taxon>Leptospira</taxon>
    </lineage>
</organism>
<dbReference type="EMBL" id="AKXB02000150">
    <property type="protein sequence ID" value="EMO87523.1"/>
    <property type="molecule type" value="Genomic_DNA"/>
</dbReference>
<evidence type="ECO:0000313" key="10">
    <source>
        <dbReference type="Proteomes" id="UP000012138"/>
    </source>
</evidence>
<dbReference type="PANTHER" id="PTHR22726:SF1">
    <property type="entry name" value="METALLOENDOPEPTIDASE OMA1, MITOCHONDRIAL"/>
    <property type="match status" value="1"/>
</dbReference>
<keyword evidence="7" id="KW-1133">Transmembrane helix</keyword>
<keyword evidence="3" id="KW-0479">Metal-binding</keyword>
<proteinExistence type="predicted"/>
<keyword evidence="4" id="KW-0378">Hydrolase</keyword>
<dbReference type="InterPro" id="IPR001915">
    <property type="entry name" value="Peptidase_M48"/>
</dbReference>
<dbReference type="PANTHER" id="PTHR22726">
    <property type="entry name" value="METALLOENDOPEPTIDASE OMA1"/>
    <property type="match status" value="1"/>
</dbReference>
<keyword evidence="7" id="KW-0472">Membrane</keyword>
<evidence type="ECO:0000256" key="5">
    <source>
        <dbReference type="ARBA" id="ARBA00022833"/>
    </source>
</evidence>
<dbReference type="GO" id="GO:0004222">
    <property type="term" value="F:metalloendopeptidase activity"/>
    <property type="evidence" value="ECO:0007669"/>
    <property type="project" value="InterPro"/>
</dbReference>
<feature type="transmembrane region" description="Helical" evidence="7">
    <location>
        <begin position="21"/>
        <end position="37"/>
    </location>
</feature>
<evidence type="ECO:0000256" key="4">
    <source>
        <dbReference type="ARBA" id="ARBA00022801"/>
    </source>
</evidence>
<evidence type="ECO:0000259" key="8">
    <source>
        <dbReference type="Pfam" id="PF01435"/>
    </source>
</evidence>